<protein>
    <submittedName>
        <fullName evidence="1">Host attachment protein</fullName>
    </submittedName>
</protein>
<sequence length="149" mass="16789">MRNRIWILAADGNTARIVKGVNLLKDERQQPEVEAFQIETKRVRDIMADKPGRSHSSVGYGRSAMEYSSNPVREEQHRFAAEIAEKLEHYALQNAFENLVICAAPKTLGDFRKLLSPQVKEKTIAEIDRNCVAVPTEQLIATVKAVVFP</sequence>
<dbReference type="InterPro" id="IPR019291">
    <property type="entry name" value="Host_attachment_protein"/>
</dbReference>
<name>A0ABY8CX76_9HYPH</name>
<keyword evidence="2" id="KW-1185">Reference proteome</keyword>
<dbReference type="Proteomes" id="UP001235547">
    <property type="component" value="Chromosome 1"/>
</dbReference>
<evidence type="ECO:0000313" key="2">
    <source>
        <dbReference type="Proteomes" id="UP001235547"/>
    </source>
</evidence>
<evidence type="ECO:0000313" key="1">
    <source>
        <dbReference type="EMBL" id="WEX83256.1"/>
    </source>
</evidence>
<organism evidence="1 2">
    <name type="scientific">Sinorhizobium numidicum</name>
    <dbReference type="NCBI Taxonomy" id="680248"/>
    <lineage>
        <taxon>Bacteria</taxon>
        <taxon>Pseudomonadati</taxon>
        <taxon>Pseudomonadota</taxon>
        <taxon>Alphaproteobacteria</taxon>
        <taxon>Hyphomicrobiales</taxon>
        <taxon>Rhizobiaceae</taxon>
        <taxon>Sinorhizobium/Ensifer group</taxon>
        <taxon>Sinorhizobium</taxon>
    </lineage>
</organism>
<dbReference type="EMBL" id="CP120371">
    <property type="protein sequence ID" value="WEX83256.1"/>
    <property type="molecule type" value="Genomic_DNA"/>
</dbReference>
<reference evidence="1 2" key="1">
    <citation type="submission" date="2023-03" db="EMBL/GenBank/DDBJ databases">
        <authorList>
            <person name="Kaur S."/>
            <person name="Espinosa-Saiz D."/>
            <person name="Velazquez E."/>
            <person name="Menendez E."/>
            <person name="diCenzo G.C."/>
        </authorList>
    </citation>
    <scope>NUCLEOTIDE SEQUENCE [LARGE SCALE GENOMIC DNA]</scope>
    <source>
        <strain evidence="1 2">LMG 27395</strain>
    </source>
</reference>
<proteinExistence type="predicted"/>
<dbReference type="RefSeq" id="WP_280734064.1">
    <property type="nucleotide sequence ID" value="NZ_CP120368.1"/>
</dbReference>
<accession>A0ABY8CX76</accession>
<gene>
    <name evidence="1" type="ORF">PYH38_005621</name>
</gene>
<dbReference type="Pfam" id="PF10116">
    <property type="entry name" value="Host_attach"/>
    <property type="match status" value="1"/>
</dbReference>